<dbReference type="AlphaFoldDB" id="A0A6M4G8N3"/>
<dbReference type="Pfam" id="PF13271">
    <property type="entry name" value="DUF4062"/>
    <property type="match status" value="1"/>
</dbReference>
<evidence type="ECO:0000313" key="2">
    <source>
        <dbReference type="EMBL" id="QJR03491.1"/>
    </source>
</evidence>
<organism evidence="2 3">
    <name type="scientific">Sphingobium yanoikuyae</name>
    <name type="common">Sphingomonas yanoikuyae</name>
    <dbReference type="NCBI Taxonomy" id="13690"/>
    <lineage>
        <taxon>Bacteria</taxon>
        <taxon>Pseudomonadati</taxon>
        <taxon>Pseudomonadota</taxon>
        <taxon>Alphaproteobacteria</taxon>
        <taxon>Sphingomonadales</taxon>
        <taxon>Sphingomonadaceae</taxon>
        <taxon>Sphingobium</taxon>
    </lineage>
</organism>
<proteinExistence type="predicted"/>
<protein>
    <submittedName>
        <fullName evidence="2">DUF4062 domain-containing protein</fullName>
    </submittedName>
</protein>
<accession>A0A6M4G8N3</accession>
<gene>
    <name evidence="2" type="ORF">HH800_15680</name>
</gene>
<dbReference type="Proteomes" id="UP000502611">
    <property type="component" value="Chromosome"/>
</dbReference>
<feature type="domain" description="DUF4062" evidence="1">
    <location>
        <begin position="7"/>
        <end position="88"/>
    </location>
</feature>
<dbReference type="RefSeq" id="WP_169861618.1">
    <property type="nucleotide sequence ID" value="NZ_CP053021.1"/>
</dbReference>
<reference evidence="2 3" key="1">
    <citation type="submission" date="2020-04" db="EMBL/GenBank/DDBJ databases">
        <title>The Whole Genome Analysis of High salt-tolerant Sphingobium yanoikuyae YC-XJ2 with Aryl organophosphorus flame retardants (aryl-OPFRs)-degrading capacity and characteristics of Related phosphotriesterase.</title>
        <authorList>
            <person name="Li X."/>
        </authorList>
    </citation>
    <scope>NUCLEOTIDE SEQUENCE [LARGE SCALE GENOMIC DNA]</scope>
    <source>
        <strain evidence="2 3">YC-XJ2</strain>
    </source>
</reference>
<name>A0A6M4G8N3_SPHYA</name>
<dbReference type="InterPro" id="IPR025139">
    <property type="entry name" value="DUF4062"/>
</dbReference>
<evidence type="ECO:0000259" key="1">
    <source>
        <dbReference type="Pfam" id="PF13271"/>
    </source>
</evidence>
<sequence length="358" mass="40230">MHEKRYQVFISSTYEDLQDERRAVQDVVISMGDFPVQMESFPAADEDQFEFIKSLIDKCDYYVLIIAGRYGSVADDGLSYTHKEFLYAVERNVPVLVMLHGEIGKITADKIENTDAGRNRLKEFIAEAERKRLRKNWTNLGELKLAVYESLVLAKSTKPRTGWVRGDAVASLDALEELNQVRKENQEFREALGNLVVDIPLPTLPSASDSTTINLLPIISGNGFVQKQGSAATIEASWISFFPVIFSHIDISTSDWDGYYYYNIDYDKSCIAIGSAIAGDLVKEDTYGLFKIARKSLDRLIAYYTEAGLMRADNNGQSPFTTEAERVARRFYIAAALSTFKIVEGEISITDPALEVPF</sequence>
<dbReference type="EMBL" id="CP053021">
    <property type="protein sequence ID" value="QJR03491.1"/>
    <property type="molecule type" value="Genomic_DNA"/>
</dbReference>
<evidence type="ECO:0000313" key="3">
    <source>
        <dbReference type="Proteomes" id="UP000502611"/>
    </source>
</evidence>